<keyword evidence="4" id="KW-0472">Membrane</keyword>
<evidence type="ECO:0000313" key="7">
    <source>
        <dbReference type="Proteomes" id="UP000248918"/>
    </source>
</evidence>
<feature type="domain" description="VRR-NUC" evidence="5">
    <location>
        <begin position="85"/>
        <end position="209"/>
    </location>
</feature>
<evidence type="ECO:0000313" key="6">
    <source>
        <dbReference type="EMBL" id="RAS25788.1"/>
    </source>
</evidence>
<keyword evidence="3" id="KW-0378">Hydrolase</keyword>
<sequence length="422" mass="47296">MGASLEEGGSTCTTIDEKPEYARIPPGRKGYLQEKVEHALQMPKIVYIRLPDGRTTVNLLKQVAMTLAIRYDENRNLDNKANKFLWQYKAEVSFDMWPTAISRGAEAPIPFLSDEPLGPGGQRHSVNPFPQGRKPKFLRRPDVIIVKNPADRWPGRGNVDRVGVSHRDNMLRLVEVKFPGDTWGEGQEEAYRMIAGDFKNRMTVIDVSDCNRELEKARQRALANAPALQSTKGRQRRRVPIRTIAPVTEPVWYEDWWSSAERHVEDVAEAVAPIWDAVHRGYTYLSEETSAFLHEQAPWIFTVGQWVEDKASDAWVWVDEKRQEIYRYTMEQLQAGWHEIVRTTDMTWELLKQIDWAQVAITTLKVLAAIVVVVAGVAIVVLLAPVLVAMFTALATIVSAASAEALAALALALGATVSASAG</sequence>
<evidence type="ECO:0000256" key="4">
    <source>
        <dbReference type="SAM" id="Phobius"/>
    </source>
</evidence>
<dbReference type="GO" id="GO:0016788">
    <property type="term" value="F:hydrolase activity, acting on ester bonds"/>
    <property type="evidence" value="ECO:0007669"/>
    <property type="project" value="InterPro"/>
</dbReference>
<feature type="transmembrane region" description="Helical" evidence="4">
    <location>
        <begin position="366"/>
        <end position="391"/>
    </location>
</feature>
<comment type="caution">
    <text evidence="6">The sequence shown here is derived from an EMBL/GenBank/DDBJ whole genome shotgun (WGS) entry which is preliminary data.</text>
</comment>
<dbReference type="RefSeq" id="WP_111933240.1">
    <property type="nucleotide sequence ID" value="NZ_CADFFP010000018.1"/>
</dbReference>
<name>A0A329BUQ9_9BURK</name>
<gene>
    <name evidence="6" type="ORF">BX591_11534</name>
</gene>
<reference evidence="6 7" key="1">
    <citation type="submission" date="2018-06" db="EMBL/GenBank/DDBJ databases">
        <title>Genomic Encyclopedia of Type Strains, Phase III (KMG-III): the genomes of soil and plant-associated and newly described type strains.</title>
        <authorList>
            <person name="Whitman W."/>
        </authorList>
    </citation>
    <scope>NUCLEOTIDE SEQUENCE [LARGE SCALE GENOMIC DNA]</scope>
    <source>
        <strain evidence="6 7">LMG 23644</strain>
    </source>
</reference>
<protein>
    <submittedName>
        <fullName evidence="6">VRR-NUC domain-containing protein</fullName>
    </submittedName>
</protein>
<keyword evidence="2" id="KW-0540">Nuclease</keyword>
<comment type="cofactor">
    <cofactor evidence="1">
        <name>Mg(2+)</name>
        <dbReference type="ChEBI" id="CHEBI:18420"/>
    </cofactor>
</comment>
<evidence type="ECO:0000256" key="1">
    <source>
        <dbReference type="ARBA" id="ARBA00001946"/>
    </source>
</evidence>
<organism evidence="6 7">
    <name type="scientific">Paraburkholderia bryophila</name>
    <dbReference type="NCBI Taxonomy" id="420952"/>
    <lineage>
        <taxon>Bacteria</taxon>
        <taxon>Pseudomonadati</taxon>
        <taxon>Pseudomonadota</taxon>
        <taxon>Betaproteobacteria</taxon>
        <taxon>Burkholderiales</taxon>
        <taxon>Burkholderiaceae</taxon>
        <taxon>Paraburkholderia</taxon>
    </lineage>
</organism>
<evidence type="ECO:0000256" key="2">
    <source>
        <dbReference type="ARBA" id="ARBA00022722"/>
    </source>
</evidence>
<dbReference type="OrthoDB" id="6675421at2"/>
<dbReference type="SMART" id="SM00990">
    <property type="entry name" value="VRR_NUC"/>
    <property type="match status" value="1"/>
</dbReference>
<dbReference type="AlphaFoldDB" id="A0A329BUQ9"/>
<dbReference type="EMBL" id="QLTK01000015">
    <property type="protein sequence ID" value="RAS25788.1"/>
    <property type="molecule type" value="Genomic_DNA"/>
</dbReference>
<evidence type="ECO:0000259" key="5">
    <source>
        <dbReference type="SMART" id="SM00990"/>
    </source>
</evidence>
<proteinExistence type="predicted"/>
<dbReference type="InterPro" id="IPR014883">
    <property type="entry name" value="VRR_NUC"/>
</dbReference>
<evidence type="ECO:0000256" key="3">
    <source>
        <dbReference type="ARBA" id="ARBA00022801"/>
    </source>
</evidence>
<feature type="transmembrane region" description="Helical" evidence="4">
    <location>
        <begin position="403"/>
        <end position="421"/>
    </location>
</feature>
<accession>A0A329BUQ9</accession>
<keyword evidence="4" id="KW-1133">Transmembrane helix</keyword>
<dbReference type="GO" id="GO:0004518">
    <property type="term" value="F:nuclease activity"/>
    <property type="evidence" value="ECO:0007669"/>
    <property type="project" value="UniProtKB-KW"/>
</dbReference>
<dbReference type="Proteomes" id="UP000248918">
    <property type="component" value="Unassembled WGS sequence"/>
</dbReference>
<keyword evidence="4" id="KW-0812">Transmembrane</keyword>